<comment type="caution">
    <text evidence="2">The sequence shown here is derived from an EMBL/GenBank/DDBJ whole genome shotgun (WGS) entry which is preliminary data.</text>
</comment>
<feature type="domain" description="Glucose-6-phosphate dehydrogenase C-terminal" evidence="1">
    <location>
        <begin position="1"/>
        <end position="37"/>
    </location>
</feature>
<proteinExistence type="predicted"/>
<dbReference type="InterPro" id="IPR022675">
    <property type="entry name" value="G6P_DH_C"/>
</dbReference>
<feature type="non-terminal residue" evidence="2">
    <location>
        <position position="1"/>
    </location>
</feature>
<dbReference type="SUPFAM" id="SSF55347">
    <property type="entry name" value="Glyceraldehyde-3-phosphate dehydrogenase-like, C-terminal domain"/>
    <property type="match status" value="1"/>
</dbReference>
<dbReference type="GO" id="GO:0004345">
    <property type="term" value="F:glucose-6-phosphate dehydrogenase activity"/>
    <property type="evidence" value="ECO:0007669"/>
    <property type="project" value="InterPro"/>
</dbReference>
<reference evidence="2" key="2">
    <citation type="journal article" date="2022" name="BMC Genomics">
        <title>Comparative genome analysis of mycobacteria focusing on tRNA and non-coding RNA.</title>
        <authorList>
            <person name="Behra P.R.K."/>
            <person name="Pettersson B.M.F."/>
            <person name="Ramesh M."/>
            <person name="Das S."/>
            <person name="Dasgupta S."/>
            <person name="Kirsebom L.A."/>
        </authorList>
    </citation>
    <scope>NUCLEOTIDE SEQUENCE</scope>
    <source>
        <strain evidence="2">DSM 45406</strain>
    </source>
</reference>
<sequence>AYERLLLDVMRGDQTLFARADEVDRLWQICQPVLDHPPSVHGRAVRQLRAAG</sequence>
<dbReference type="Pfam" id="PF02781">
    <property type="entry name" value="G6PD_C"/>
    <property type="match status" value="1"/>
</dbReference>
<accession>A0A9X2YII1</accession>
<evidence type="ECO:0000313" key="2">
    <source>
        <dbReference type="EMBL" id="MCV7074119.1"/>
    </source>
</evidence>
<dbReference type="Gene3D" id="3.30.360.10">
    <property type="entry name" value="Dihydrodipicolinate Reductase, domain 2"/>
    <property type="match status" value="1"/>
</dbReference>
<name>A0A9X2YII1_9MYCO</name>
<dbReference type="EMBL" id="JACKRN010001015">
    <property type="protein sequence ID" value="MCV7074119.1"/>
    <property type="molecule type" value="Genomic_DNA"/>
</dbReference>
<evidence type="ECO:0000259" key="1">
    <source>
        <dbReference type="Pfam" id="PF02781"/>
    </source>
</evidence>
<dbReference type="AlphaFoldDB" id="A0A9X2YII1"/>
<protein>
    <recommendedName>
        <fullName evidence="1">Glucose-6-phosphate dehydrogenase C-terminal domain-containing protein</fullName>
    </recommendedName>
</protein>
<organism evidence="2 3">
    <name type="scientific">Mycolicibacterium rufum</name>
    <dbReference type="NCBI Taxonomy" id="318424"/>
    <lineage>
        <taxon>Bacteria</taxon>
        <taxon>Bacillati</taxon>
        <taxon>Actinomycetota</taxon>
        <taxon>Actinomycetes</taxon>
        <taxon>Mycobacteriales</taxon>
        <taxon>Mycobacteriaceae</taxon>
        <taxon>Mycolicibacterium</taxon>
    </lineage>
</organism>
<dbReference type="GO" id="GO:0006006">
    <property type="term" value="P:glucose metabolic process"/>
    <property type="evidence" value="ECO:0007669"/>
    <property type="project" value="InterPro"/>
</dbReference>
<dbReference type="Proteomes" id="UP001140272">
    <property type="component" value="Unassembled WGS sequence"/>
</dbReference>
<dbReference type="GO" id="GO:0050661">
    <property type="term" value="F:NADP binding"/>
    <property type="evidence" value="ECO:0007669"/>
    <property type="project" value="InterPro"/>
</dbReference>
<reference evidence="2" key="1">
    <citation type="submission" date="2020-07" db="EMBL/GenBank/DDBJ databases">
        <authorList>
            <person name="Pettersson B.M.F."/>
            <person name="Behra P.R.K."/>
            <person name="Ramesh M."/>
            <person name="Das S."/>
            <person name="Dasgupta S."/>
            <person name="Kirsebom L.A."/>
        </authorList>
    </citation>
    <scope>NUCLEOTIDE SEQUENCE</scope>
    <source>
        <strain evidence="2">DSM 45406</strain>
    </source>
</reference>
<evidence type="ECO:0000313" key="3">
    <source>
        <dbReference type="Proteomes" id="UP001140272"/>
    </source>
</evidence>
<gene>
    <name evidence="2" type="ORF">H7H73_31415</name>
</gene>